<feature type="transmembrane region" description="Helical" evidence="7">
    <location>
        <begin position="150"/>
        <end position="172"/>
    </location>
</feature>
<dbReference type="InterPro" id="IPR020846">
    <property type="entry name" value="MFS_dom"/>
</dbReference>
<keyword evidence="3" id="KW-1003">Cell membrane</keyword>
<proteinExistence type="predicted"/>
<feature type="transmembrane region" description="Helical" evidence="7">
    <location>
        <begin position="30"/>
        <end position="51"/>
    </location>
</feature>
<comment type="subcellular location">
    <subcellularLocation>
        <location evidence="1">Cell membrane</location>
        <topology evidence="1">Multi-pass membrane protein</topology>
    </subcellularLocation>
</comment>
<dbReference type="CDD" id="cd17321">
    <property type="entry name" value="MFS_MMR_MDR_like"/>
    <property type="match status" value="1"/>
</dbReference>
<dbReference type="PROSITE" id="PS50850">
    <property type="entry name" value="MFS"/>
    <property type="match status" value="1"/>
</dbReference>
<accession>A0A430BG81</accession>
<dbReference type="InterPro" id="IPR011701">
    <property type="entry name" value="MFS"/>
</dbReference>
<name>A0A430BG81_SPHYA</name>
<dbReference type="InterPro" id="IPR036259">
    <property type="entry name" value="MFS_trans_sf"/>
</dbReference>
<gene>
    <name evidence="9" type="ORF">DAH51_23650</name>
</gene>
<evidence type="ECO:0000313" key="9">
    <source>
        <dbReference type="EMBL" id="RSU48982.1"/>
    </source>
</evidence>
<evidence type="ECO:0000256" key="7">
    <source>
        <dbReference type="SAM" id="Phobius"/>
    </source>
</evidence>
<evidence type="ECO:0000256" key="3">
    <source>
        <dbReference type="ARBA" id="ARBA00022475"/>
    </source>
</evidence>
<dbReference type="EMBL" id="QRAL01000044">
    <property type="protein sequence ID" value="RSU48982.1"/>
    <property type="molecule type" value="Genomic_DNA"/>
</dbReference>
<keyword evidence="5 7" id="KW-1133">Transmembrane helix</keyword>
<feature type="transmembrane region" description="Helical" evidence="7">
    <location>
        <begin position="368"/>
        <end position="387"/>
    </location>
</feature>
<evidence type="ECO:0000256" key="2">
    <source>
        <dbReference type="ARBA" id="ARBA00022448"/>
    </source>
</evidence>
<feature type="transmembrane region" description="Helical" evidence="7">
    <location>
        <begin position="434"/>
        <end position="452"/>
    </location>
</feature>
<feature type="transmembrane region" description="Helical" evidence="7">
    <location>
        <begin position="339"/>
        <end position="362"/>
    </location>
</feature>
<feature type="transmembrane region" description="Helical" evidence="7">
    <location>
        <begin position="308"/>
        <end position="327"/>
    </location>
</feature>
<feature type="transmembrane region" description="Helical" evidence="7">
    <location>
        <begin position="277"/>
        <end position="302"/>
    </location>
</feature>
<dbReference type="AlphaFoldDB" id="A0A430BG81"/>
<reference evidence="9 10" key="1">
    <citation type="submission" date="2018-07" db="EMBL/GenBank/DDBJ databases">
        <title>Genomic and Epidemiologic Investigation of an Indolent Hospital Outbreak.</title>
        <authorList>
            <person name="Johnson R.C."/>
            <person name="Deming C."/>
            <person name="Conlan S."/>
            <person name="Zellmer C.J."/>
            <person name="Michelin A.V."/>
            <person name="Lee-Lin S."/>
            <person name="Thomas P.J."/>
            <person name="Park M."/>
            <person name="Weingarten R.A."/>
            <person name="Less J."/>
            <person name="Dekker J.P."/>
            <person name="Frank K.M."/>
            <person name="Musser K.A."/>
            <person name="Mcquiston J.R."/>
            <person name="Henderson D.K."/>
            <person name="Lau A.F."/>
            <person name="Palmore T.N."/>
            <person name="Segre J.A."/>
        </authorList>
    </citation>
    <scope>NUCLEOTIDE SEQUENCE [LARGE SCALE GENOMIC DNA]</scope>
    <source>
        <strain evidence="9 10">SK-NIH.Env6_1116</strain>
    </source>
</reference>
<evidence type="ECO:0000256" key="1">
    <source>
        <dbReference type="ARBA" id="ARBA00004651"/>
    </source>
</evidence>
<feature type="transmembrane region" description="Helical" evidence="7">
    <location>
        <begin position="212"/>
        <end position="233"/>
    </location>
</feature>
<keyword evidence="4 7" id="KW-0812">Transmembrane</keyword>
<feature type="transmembrane region" description="Helical" evidence="7">
    <location>
        <begin position="408"/>
        <end position="428"/>
    </location>
</feature>
<dbReference type="SUPFAM" id="SSF103473">
    <property type="entry name" value="MFS general substrate transporter"/>
    <property type="match status" value="1"/>
</dbReference>
<organism evidence="9 10">
    <name type="scientific">Sphingobium yanoikuyae</name>
    <name type="common">Sphingomonas yanoikuyae</name>
    <dbReference type="NCBI Taxonomy" id="13690"/>
    <lineage>
        <taxon>Bacteria</taxon>
        <taxon>Pseudomonadati</taxon>
        <taxon>Pseudomonadota</taxon>
        <taxon>Alphaproteobacteria</taxon>
        <taxon>Sphingomonadales</taxon>
        <taxon>Sphingomonadaceae</taxon>
        <taxon>Sphingobium</taxon>
    </lineage>
</organism>
<evidence type="ECO:0000259" key="8">
    <source>
        <dbReference type="PROSITE" id="PS50850"/>
    </source>
</evidence>
<dbReference type="GO" id="GO:0022857">
    <property type="term" value="F:transmembrane transporter activity"/>
    <property type="evidence" value="ECO:0007669"/>
    <property type="project" value="InterPro"/>
</dbReference>
<dbReference type="GO" id="GO:0005886">
    <property type="term" value="C:plasma membrane"/>
    <property type="evidence" value="ECO:0007669"/>
    <property type="project" value="UniProtKB-SubCell"/>
</dbReference>
<evidence type="ECO:0000256" key="5">
    <source>
        <dbReference type="ARBA" id="ARBA00022989"/>
    </source>
</evidence>
<feature type="transmembrane region" description="Helical" evidence="7">
    <location>
        <begin position="239"/>
        <end position="256"/>
    </location>
</feature>
<sequence length="455" mass="46763">MSDAAAVRASTTATADGLAAPRRYWALTGLWLAMAMTVIDSTAANIALPTIGRDFGVGPTTTTWIVTTYQIAIVMTLLGAASLGERLGYRQIYMGGLALFILMSAACASARSLEWLAFFRFAQGLGAAAVMGVNGALIRLTWPKELLGRGLGYNGVVIAGTAAAGPALAAFLLSIGDWHWLFLVNIPVGLLSLALAARFAPDRPPETDKFDTASALLSATAFGALFLAISRVIHDRWSPLTAGLLLASAVAGGAMLRRARTSTRPMIPLDLIGHPRLRLAYAASICAFAAQMCLLVSMPFLLEGERGLSVATVGLLILPLPLATALSSPLAGRFADRSWAGAMSAGGLCLLAAGLLVLAFALRSTPPLPLVGAAMALCGVGFGLFQVPNNNVMLRTGPVTRAGAAAGMLTLCRLTGQTGGTLIAAVSLSMTGEGTIPALIGAALALCAAAFARGR</sequence>
<keyword evidence="2" id="KW-0813">Transport</keyword>
<evidence type="ECO:0000256" key="6">
    <source>
        <dbReference type="ARBA" id="ARBA00023136"/>
    </source>
</evidence>
<feature type="transmembrane region" description="Helical" evidence="7">
    <location>
        <begin position="63"/>
        <end position="80"/>
    </location>
</feature>
<comment type="caution">
    <text evidence="9">The sequence shown here is derived from an EMBL/GenBank/DDBJ whole genome shotgun (WGS) entry which is preliminary data.</text>
</comment>
<dbReference type="PANTHER" id="PTHR42718:SF46">
    <property type="entry name" value="BLR6921 PROTEIN"/>
    <property type="match status" value="1"/>
</dbReference>
<dbReference type="Pfam" id="PF07690">
    <property type="entry name" value="MFS_1"/>
    <property type="match status" value="1"/>
</dbReference>
<feature type="transmembrane region" description="Helical" evidence="7">
    <location>
        <begin position="178"/>
        <end position="200"/>
    </location>
</feature>
<keyword evidence="6 7" id="KW-0472">Membrane</keyword>
<dbReference type="PRINTS" id="PR01036">
    <property type="entry name" value="TCRTETB"/>
</dbReference>
<feature type="transmembrane region" description="Helical" evidence="7">
    <location>
        <begin position="117"/>
        <end position="138"/>
    </location>
</feature>
<dbReference type="PANTHER" id="PTHR42718">
    <property type="entry name" value="MAJOR FACILITATOR SUPERFAMILY MULTIDRUG TRANSPORTER MFSC"/>
    <property type="match status" value="1"/>
</dbReference>
<protein>
    <submittedName>
        <fullName evidence="9">MFS transporter</fullName>
    </submittedName>
</protein>
<feature type="domain" description="Major facilitator superfamily (MFS) profile" evidence="8">
    <location>
        <begin position="26"/>
        <end position="455"/>
    </location>
</feature>
<dbReference type="RefSeq" id="WP_066768284.1">
    <property type="nucleotide sequence ID" value="NZ_QRAL01000044.1"/>
</dbReference>
<dbReference type="Gene3D" id="1.20.1250.20">
    <property type="entry name" value="MFS general substrate transporter like domains"/>
    <property type="match status" value="1"/>
</dbReference>
<dbReference type="Proteomes" id="UP000287401">
    <property type="component" value="Unassembled WGS sequence"/>
</dbReference>
<evidence type="ECO:0000313" key="10">
    <source>
        <dbReference type="Proteomes" id="UP000287401"/>
    </source>
</evidence>
<dbReference type="Gene3D" id="1.20.1720.10">
    <property type="entry name" value="Multidrug resistance protein D"/>
    <property type="match status" value="1"/>
</dbReference>
<feature type="transmembrane region" description="Helical" evidence="7">
    <location>
        <begin position="92"/>
        <end position="111"/>
    </location>
</feature>
<evidence type="ECO:0000256" key="4">
    <source>
        <dbReference type="ARBA" id="ARBA00022692"/>
    </source>
</evidence>